<dbReference type="PANTHER" id="PTHR33121">
    <property type="entry name" value="CYCLIC DI-GMP PHOSPHODIESTERASE PDEF"/>
    <property type="match status" value="1"/>
</dbReference>
<dbReference type="InterPro" id="IPR050706">
    <property type="entry name" value="Cyclic-di-GMP_PDE-like"/>
</dbReference>
<dbReference type="CDD" id="cd01948">
    <property type="entry name" value="EAL"/>
    <property type="match status" value="1"/>
</dbReference>
<dbReference type="SMART" id="SM00052">
    <property type="entry name" value="EAL"/>
    <property type="match status" value="1"/>
</dbReference>
<dbReference type="PANTHER" id="PTHR33121:SF76">
    <property type="entry name" value="SIGNALING PROTEIN"/>
    <property type="match status" value="1"/>
</dbReference>
<feature type="domain" description="EAL" evidence="1">
    <location>
        <begin position="15"/>
        <end position="256"/>
    </location>
</feature>
<evidence type="ECO:0000313" key="2">
    <source>
        <dbReference type="EMBL" id="MEQ6289938.1"/>
    </source>
</evidence>
<protein>
    <submittedName>
        <fullName evidence="2">EAL domain-containing protein</fullName>
    </submittedName>
</protein>
<dbReference type="Proteomes" id="UP001433638">
    <property type="component" value="Unassembled WGS sequence"/>
</dbReference>
<proteinExistence type="predicted"/>
<dbReference type="SUPFAM" id="SSF141868">
    <property type="entry name" value="EAL domain-like"/>
    <property type="match status" value="1"/>
</dbReference>
<dbReference type="RefSeq" id="WP_349584767.1">
    <property type="nucleotide sequence ID" value="NZ_JBEFLD010000002.1"/>
</dbReference>
<sequence>MTPLPSLTTLLPALQRDDAGRYQAQFAGHCLHSVFQPVYYRSGGVFGHEALLRVQDAAGRALRPDLLFATLDDAAARQLDVLALVMHLHNFAQARCDGCLALNVQAASLQVDGLLPLLQQLAAALGLVPAGLVLEVLEYELEHSPLQLADSLRRVAQAGFGLAIDDFGATASSHSRTRALGPDIIKFDRSMLLDQQQGDGGRFGRELQLAWQIGCRSVVCGVETAAQHEAMQALGLELYQGFHLGRPALLPVRELL</sequence>
<dbReference type="PROSITE" id="PS50883">
    <property type="entry name" value="EAL"/>
    <property type="match status" value="1"/>
</dbReference>
<dbReference type="EMBL" id="JBEFLD010000002">
    <property type="protein sequence ID" value="MEQ6289938.1"/>
    <property type="molecule type" value="Genomic_DNA"/>
</dbReference>
<evidence type="ECO:0000259" key="1">
    <source>
        <dbReference type="PROSITE" id="PS50883"/>
    </source>
</evidence>
<name>A0ABV1M1A9_9NEIS</name>
<evidence type="ECO:0000313" key="3">
    <source>
        <dbReference type="Proteomes" id="UP001433638"/>
    </source>
</evidence>
<keyword evidence="3" id="KW-1185">Reference proteome</keyword>
<gene>
    <name evidence="2" type="ORF">ABNW52_04835</name>
</gene>
<reference evidence="2" key="1">
    <citation type="submission" date="2024-06" db="EMBL/GenBank/DDBJ databases">
        <title>Genome sequence of Vogesella sp. MAHUQ-64.</title>
        <authorList>
            <person name="Huq M.A."/>
        </authorList>
    </citation>
    <scope>NUCLEOTIDE SEQUENCE</scope>
    <source>
        <strain evidence="2">MAHUQ-64</strain>
    </source>
</reference>
<dbReference type="Pfam" id="PF00563">
    <property type="entry name" value="EAL"/>
    <property type="match status" value="1"/>
</dbReference>
<dbReference type="InterPro" id="IPR001633">
    <property type="entry name" value="EAL_dom"/>
</dbReference>
<dbReference type="Gene3D" id="3.20.20.450">
    <property type="entry name" value="EAL domain"/>
    <property type="match status" value="1"/>
</dbReference>
<comment type="caution">
    <text evidence="2">The sequence shown here is derived from an EMBL/GenBank/DDBJ whole genome shotgun (WGS) entry which is preliminary data.</text>
</comment>
<accession>A0ABV1M1A9</accession>
<dbReference type="InterPro" id="IPR035919">
    <property type="entry name" value="EAL_sf"/>
</dbReference>
<organism evidence="2 3">
    <name type="scientific">Vogesella oryzagri</name>
    <dbReference type="NCBI Taxonomy" id="3160864"/>
    <lineage>
        <taxon>Bacteria</taxon>
        <taxon>Pseudomonadati</taxon>
        <taxon>Pseudomonadota</taxon>
        <taxon>Betaproteobacteria</taxon>
        <taxon>Neisseriales</taxon>
        <taxon>Chromobacteriaceae</taxon>
        <taxon>Vogesella</taxon>
    </lineage>
</organism>